<proteinExistence type="inferred from homology"/>
<name>A0A4S8K1E3_MUSBA</name>
<keyword evidence="5" id="KW-0539">Nucleus</keyword>
<evidence type="ECO:0000256" key="4">
    <source>
        <dbReference type="ARBA" id="ARBA00023163"/>
    </source>
</evidence>
<evidence type="ECO:0000256" key="5">
    <source>
        <dbReference type="ARBA" id="ARBA00023242"/>
    </source>
</evidence>
<dbReference type="PANTHER" id="PTHR45959:SF2">
    <property type="entry name" value="BHLH TRANSCRIPTION FACTOR"/>
    <property type="match status" value="1"/>
</dbReference>
<dbReference type="GO" id="GO:0005634">
    <property type="term" value="C:nucleus"/>
    <property type="evidence" value="ECO:0007669"/>
    <property type="project" value="UniProtKB-SubCell"/>
</dbReference>
<dbReference type="PANTHER" id="PTHR45959">
    <property type="entry name" value="BHLH TRANSCRIPTION FACTOR"/>
    <property type="match status" value="1"/>
</dbReference>
<sequence length="389" mass="42990">MQLEKTRPWWVARPRTGPQYDACEGEERRGVHEGVGVGTGLPASCGLIEVTHHRRRQRIRRSSSCRRKGNDDLLAREVSLAMEALASPCYSDMGVDQSFFRQWELSAFDHLGAQQLETAVGRDLDQSPSSESYTSYPSFHPAASTERPKKIAKTSSWSSCTTSCPRILSFGSPESPICLAATVKPKEEMEALILGQGAKKVSTGAKPAAQHQEHIMAERKRREKLSQRFIALSAVVPGLKKTDKASVLGDAVEYLKRLQEKVKTLEDRVSKRNVEAAVLVKRSQLCADDDDGSPGDESFIEGQGGQSLPEIEARVCEKAILIKIHCENRKGVLVKALSEIEKLHLCVMNTSVVPFSGSSLDITVMEEGFSMTAKDLVKKLNSAFRQFMR</sequence>
<dbReference type="PROSITE" id="PS50888">
    <property type="entry name" value="BHLH"/>
    <property type="match status" value="1"/>
</dbReference>
<dbReference type="InterPro" id="IPR052610">
    <property type="entry name" value="bHLH_transcription_regulator"/>
</dbReference>
<keyword evidence="4" id="KW-0804">Transcription</keyword>
<dbReference type="EMBL" id="PYDT01000002">
    <property type="protein sequence ID" value="THU68509.1"/>
    <property type="molecule type" value="Genomic_DNA"/>
</dbReference>
<feature type="region of interest" description="Disordered" evidence="7">
    <location>
        <begin position="121"/>
        <end position="147"/>
    </location>
</feature>
<evidence type="ECO:0000256" key="3">
    <source>
        <dbReference type="ARBA" id="ARBA00023015"/>
    </source>
</evidence>
<dbReference type="InterPro" id="IPR036638">
    <property type="entry name" value="HLH_DNA-bd_sf"/>
</dbReference>
<evidence type="ECO:0000313" key="10">
    <source>
        <dbReference type="Proteomes" id="UP000317650"/>
    </source>
</evidence>
<dbReference type="GO" id="GO:0046983">
    <property type="term" value="F:protein dimerization activity"/>
    <property type="evidence" value="ECO:0007669"/>
    <property type="project" value="InterPro"/>
</dbReference>
<keyword evidence="6" id="KW-0175">Coiled coil</keyword>
<evidence type="ECO:0000256" key="7">
    <source>
        <dbReference type="SAM" id="MobiDB-lite"/>
    </source>
</evidence>
<evidence type="ECO:0000256" key="2">
    <source>
        <dbReference type="ARBA" id="ARBA00005510"/>
    </source>
</evidence>
<comment type="similarity">
    <text evidence="2">Belongs to the bHLH protein family.</text>
</comment>
<dbReference type="STRING" id="52838.A0A4S8K1E3"/>
<dbReference type="Proteomes" id="UP000317650">
    <property type="component" value="Chromosome 8"/>
</dbReference>
<organism evidence="9 10">
    <name type="scientific">Musa balbisiana</name>
    <name type="common">Banana</name>
    <dbReference type="NCBI Taxonomy" id="52838"/>
    <lineage>
        <taxon>Eukaryota</taxon>
        <taxon>Viridiplantae</taxon>
        <taxon>Streptophyta</taxon>
        <taxon>Embryophyta</taxon>
        <taxon>Tracheophyta</taxon>
        <taxon>Spermatophyta</taxon>
        <taxon>Magnoliopsida</taxon>
        <taxon>Liliopsida</taxon>
        <taxon>Zingiberales</taxon>
        <taxon>Musaceae</taxon>
        <taxon>Musa</taxon>
    </lineage>
</organism>
<reference evidence="9 10" key="1">
    <citation type="journal article" date="2019" name="Nat. Plants">
        <title>Genome sequencing of Musa balbisiana reveals subgenome evolution and function divergence in polyploid bananas.</title>
        <authorList>
            <person name="Yao X."/>
        </authorList>
    </citation>
    <scope>NUCLEOTIDE SEQUENCE [LARGE SCALE GENOMIC DNA]</scope>
    <source>
        <strain evidence="10">cv. DH-PKW</strain>
        <tissue evidence="9">Leaves</tissue>
    </source>
</reference>
<keyword evidence="10" id="KW-1185">Reference proteome</keyword>
<dbReference type="Gene3D" id="4.10.280.10">
    <property type="entry name" value="Helix-loop-helix DNA-binding domain"/>
    <property type="match status" value="1"/>
</dbReference>
<comment type="subcellular location">
    <subcellularLocation>
        <location evidence="1">Nucleus</location>
    </subcellularLocation>
</comment>
<feature type="compositionally biased region" description="Low complexity" evidence="7">
    <location>
        <begin position="127"/>
        <end position="138"/>
    </location>
</feature>
<evidence type="ECO:0000313" key="9">
    <source>
        <dbReference type="EMBL" id="THU68509.1"/>
    </source>
</evidence>
<accession>A0A4S8K1E3</accession>
<dbReference type="Pfam" id="PF00010">
    <property type="entry name" value="HLH"/>
    <property type="match status" value="1"/>
</dbReference>
<dbReference type="Pfam" id="PF22754">
    <property type="entry name" value="bHLH-TF_ACT-like_plant"/>
    <property type="match status" value="1"/>
</dbReference>
<dbReference type="AlphaFoldDB" id="A0A4S8K1E3"/>
<evidence type="ECO:0000256" key="1">
    <source>
        <dbReference type="ARBA" id="ARBA00004123"/>
    </source>
</evidence>
<dbReference type="InterPro" id="IPR054502">
    <property type="entry name" value="bHLH-TF_ACT-like_plant"/>
</dbReference>
<dbReference type="SUPFAM" id="SSF47459">
    <property type="entry name" value="HLH, helix-loop-helix DNA-binding domain"/>
    <property type="match status" value="1"/>
</dbReference>
<dbReference type="InterPro" id="IPR011598">
    <property type="entry name" value="bHLH_dom"/>
</dbReference>
<feature type="domain" description="BHLH" evidence="8">
    <location>
        <begin position="209"/>
        <end position="258"/>
    </location>
</feature>
<feature type="coiled-coil region" evidence="6">
    <location>
        <begin position="208"/>
        <end position="275"/>
    </location>
</feature>
<comment type="caution">
    <text evidence="9">The sequence shown here is derived from an EMBL/GenBank/DDBJ whole genome shotgun (WGS) entry which is preliminary data.</text>
</comment>
<evidence type="ECO:0000259" key="8">
    <source>
        <dbReference type="PROSITE" id="PS50888"/>
    </source>
</evidence>
<keyword evidence="3" id="KW-0805">Transcription regulation</keyword>
<dbReference type="SMART" id="SM00353">
    <property type="entry name" value="HLH"/>
    <property type="match status" value="1"/>
</dbReference>
<evidence type="ECO:0000256" key="6">
    <source>
        <dbReference type="SAM" id="Coils"/>
    </source>
</evidence>
<protein>
    <recommendedName>
        <fullName evidence="8">BHLH domain-containing protein</fullName>
    </recommendedName>
</protein>
<gene>
    <name evidence="9" type="ORF">C4D60_Mb08t04630</name>
</gene>